<dbReference type="SUPFAM" id="SSF51197">
    <property type="entry name" value="Clavaminate synthase-like"/>
    <property type="match status" value="1"/>
</dbReference>
<organism evidence="1 2">
    <name type="scientific">Burkholderia pyrrocinia</name>
    <name type="common">Pseudomonas pyrrocinia</name>
    <dbReference type="NCBI Taxonomy" id="60550"/>
    <lineage>
        <taxon>Bacteria</taxon>
        <taxon>Pseudomonadati</taxon>
        <taxon>Pseudomonadota</taxon>
        <taxon>Betaproteobacteria</taxon>
        <taxon>Burkholderiales</taxon>
        <taxon>Burkholderiaceae</taxon>
        <taxon>Burkholderia</taxon>
        <taxon>Burkholderia cepacia complex</taxon>
    </lineage>
</organism>
<accession>A0A2Z5N316</accession>
<evidence type="ECO:0000313" key="1">
    <source>
        <dbReference type="EMBL" id="AXF23941.1"/>
    </source>
</evidence>
<dbReference type="AlphaFoldDB" id="A0A2Z5N316"/>
<protein>
    <submittedName>
        <fullName evidence="1">Streptomycin biosynthesis enzyme StrG</fullName>
    </submittedName>
</protein>
<sequence length="261" mass="29516">MSTVMSTDASIADVDRAKLVREAGPRPRRPWVLLDYDTARFPFAAVLSRDVYKVQRLDRLHAYLLDHRRRNGRSARIGPRDNLMVSAMMERQPADADFWKLYHGFMLAQLAPLVGRGISYTSHPKLRIHLPGTASISSFHHDICVTRRIDQINFWMPFTDVFDGATLWLERDYGSGDFEPVPVRYGQVLIFDGGYLGHGTVANHSGVTRVSLDMRFSYKRATTRAEGVALMDRIVDVLERPRVSGDDAGPVERSLTTQEAP</sequence>
<gene>
    <name evidence="1" type="ORF">CUJ89_26620</name>
</gene>
<reference evidence="1 2" key="1">
    <citation type="journal article" date="2018" name="ISME J.">
        <title>Involvement of Burkholderiaceae and sulfurous volatiles in disease-suppressive soils.</title>
        <authorList>
            <person name="Carrion V.J."/>
            <person name="Cordovez V."/>
            <person name="Tyc O."/>
            <person name="Etalo D.W."/>
            <person name="de Bruijn I."/>
            <person name="de Jager V.C."/>
            <person name="Medema M.H."/>
            <person name="Eberl L."/>
            <person name="Raaijmakers J.M."/>
        </authorList>
    </citation>
    <scope>NUCLEOTIDE SEQUENCE [LARGE SCALE GENOMIC DNA]</scope>
    <source>
        <strain evidence="2">mHSR5</strain>
    </source>
</reference>
<name>A0A2Z5N316_BURPY</name>
<proteinExistence type="predicted"/>
<dbReference type="Gene3D" id="2.60.120.620">
    <property type="entry name" value="q2cbj1_9rhob like domain"/>
    <property type="match status" value="1"/>
</dbReference>
<dbReference type="RefSeq" id="WP_114180336.1">
    <property type="nucleotide sequence ID" value="NZ_CP024903.1"/>
</dbReference>
<dbReference type="EMBL" id="CP024903">
    <property type="protein sequence ID" value="AXF23941.1"/>
    <property type="molecule type" value="Genomic_DNA"/>
</dbReference>
<dbReference type="OrthoDB" id="572320at2"/>
<evidence type="ECO:0000313" key="2">
    <source>
        <dbReference type="Proteomes" id="UP000253104"/>
    </source>
</evidence>
<dbReference type="Proteomes" id="UP000253104">
    <property type="component" value="Chromosome mHSR5_B"/>
</dbReference>